<protein>
    <submittedName>
        <fullName evidence="2">Uncharacterized protein</fullName>
    </submittedName>
</protein>
<feature type="region of interest" description="Disordered" evidence="1">
    <location>
        <begin position="1"/>
        <end position="56"/>
    </location>
</feature>
<organism evidence="2 3">
    <name type="scientific">Streptomyces vastus</name>
    <dbReference type="NCBI Taxonomy" id="285451"/>
    <lineage>
        <taxon>Bacteria</taxon>
        <taxon>Bacillati</taxon>
        <taxon>Actinomycetota</taxon>
        <taxon>Actinomycetes</taxon>
        <taxon>Kitasatosporales</taxon>
        <taxon>Streptomycetaceae</taxon>
        <taxon>Streptomyces</taxon>
    </lineage>
</organism>
<sequence length="56" mass="5672">MGQAPDRAVELGLDGGQLVEAGKPAASLRSAQPLADDPARRGVSPPPPPLSRSASR</sequence>
<evidence type="ECO:0000256" key="1">
    <source>
        <dbReference type="SAM" id="MobiDB-lite"/>
    </source>
</evidence>
<keyword evidence="3" id="KW-1185">Reference proteome</keyword>
<dbReference type="EMBL" id="BAAASJ010000019">
    <property type="protein sequence ID" value="GAA2626878.1"/>
    <property type="molecule type" value="Genomic_DNA"/>
</dbReference>
<reference evidence="2 3" key="1">
    <citation type="journal article" date="2019" name="Int. J. Syst. Evol. Microbiol.">
        <title>The Global Catalogue of Microorganisms (GCM) 10K type strain sequencing project: providing services to taxonomists for standard genome sequencing and annotation.</title>
        <authorList>
            <consortium name="The Broad Institute Genomics Platform"/>
            <consortium name="The Broad Institute Genome Sequencing Center for Infectious Disease"/>
            <person name="Wu L."/>
            <person name="Ma J."/>
        </authorList>
    </citation>
    <scope>NUCLEOTIDE SEQUENCE [LARGE SCALE GENOMIC DNA]</scope>
    <source>
        <strain evidence="2 3">JCM 4524</strain>
    </source>
</reference>
<gene>
    <name evidence="2" type="ORF">GCM10010307_15130</name>
</gene>
<comment type="caution">
    <text evidence="2">The sequence shown here is derived from an EMBL/GenBank/DDBJ whole genome shotgun (WGS) entry which is preliminary data.</text>
</comment>
<evidence type="ECO:0000313" key="2">
    <source>
        <dbReference type="EMBL" id="GAA2626878.1"/>
    </source>
</evidence>
<accession>A0ABN3QHS1</accession>
<name>A0ABN3QHS1_9ACTN</name>
<evidence type="ECO:0000313" key="3">
    <source>
        <dbReference type="Proteomes" id="UP001500151"/>
    </source>
</evidence>
<dbReference type="Proteomes" id="UP001500151">
    <property type="component" value="Unassembled WGS sequence"/>
</dbReference>
<proteinExistence type="predicted"/>